<evidence type="ECO:0000313" key="2">
    <source>
        <dbReference type="EMBL" id="SQH74135.1"/>
    </source>
</evidence>
<reference evidence="3" key="1">
    <citation type="submission" date="2018-06" db="EMBL/GenBank/DDBJ databases">
        <authorList>
            <person name="Cea G.-C."/>
            <person name="William W."/>
        </authorList>
    </citation>
    <scope>NUCLEOTIDE SEQUENCE [LARGE SCALE GENOMIC DNA]</scope>
    <source>
        <strain evidence="3">DB21MT-2</strain>
    </source>
</reference>
<protein>
    <submittedName>
        <fullName evidence="2">Uncharacterized protein</fullName>
    </submittedName>
</protein>
<dbReference type="EMBL" id="LS483452">
    <property type="protein sequence ID" value="SQH74135.1"/>
    <property type="molecule type" value="Genomic_DNA"/>
</dbReference>
<sequence>MKYIAIILLVALGIYLYKRAKRLAEDEQEQSSMPAEKEIFDEPKADDTQETDANSAQEARISDAATAEIRVDSKAEDVDTAKPVDDGLTFETKDSLEVKEDLAPSEPEVKPEPAEDEPKVARVAVTDESWANEKLTLALSEYRGTSDNTIKHVGLLGAIAECYKQRKQTQYKEYGAALSPYYLSLFAVLESPSSHKGIGFMHLSTLLNDCGDFASAIDVCRKAIEYDLSDGTVTGFEGRIIRIEKAKAKSLK</sequence>
<evidence type="ECO:0000313" key="3">
    <source>
        <dbReference type="Proteomes" id="UP000250123"/>
    </source>
</evidence>
<dbReference type="AlphaFoldDB" id="A0A330LW55"/>
<evidence type="ECO:0000256" key="1">
    <source>
        <dbReference type="SAM" id="MobiDB-lite"/>
    </source>
</evidence>
<proteinExistence type="predicted"/>
<gene>
    <name evidence="2" type="ORF">SHEWBE_0134</name>
</gene>
<organism evidence="2 3">
    <name type="scientific">Shewanella benthica</name>
    <dbReference type="NCBI Taxonomy" id="43661"/>
    <lineage>
        <taxon>Bacteria</taxon>
        <taxon>Pseudomonadati</taxon>
        <taxon>Pseudomonadota</taxon>
        <taxon>Gammaproteobacteria</taxon>
        <taxon>Alteromonadales</taxon>
        <taxon>Shewanellaceae</taxon>
        <taxon>Shewanella</taxon>
    </lineage>
</organism>
<feature type="region of interest" description="Disordered" evidence="1">
    <location>
        <begin position="24"/>
        <end position="119"/>
    </location>
</feature>
<feature type="compositionally biased region" description="Basic and acidic residues" evidence="1">
    <location>
        <begin position="69"/>
        <end position="119"/>
    </location>
</feature>
<dbReference type="Proteomes" id="UP000250123">
    <property type="component" value="Chromosome SHEWBE"/>
</dbReference>
<dbReference type="OrthoDB" id="6398477at2"/>
<dbReference type="RefSeq" id="WP_112350863.1">
    <property type="nucleotide sequence ID" value="NZ_LS483452.1"/>
</dbReference>
<name>A0A330LW55_9GAMM</name>
<feature type="compositionally biased region" description="Basic and acidic residues" evidence="1">
    <location>
        <begin position="35"/>
        <end position="47"/>
    </location>
</feature>
<dbReference type="KEGG" id="sbk:SHEWBE_0134"/>
<accession>A0A330LW55</accession>